<dbReference type="Proteomes" id="UP000693672">
    <property type="component" value="Unassembled WGS sequence"/>
</dbReference>
<sequence length="108" mass="12355">MSQNPFGGQMQNLYELESTTADLLHKCREKIHAICAEHMHKPIRVQTVHGQMHDGLLVHIDSYHIYLQMMPGHSRALLPYGYPGFNPYYNNVILPLALFDLLTIALLV</sequence>
<proteinExistence type="predicted"/>
<dbReference type="EMBL" id="CAJVAS010000035">
    <property type="protein sequence ID" value="CAG7646667.1"/>
    <property type="molecule type" value="Genomic_DNA"/>
</dbReference>
<dbReference type="AlphaFoldDB" id="A0A916NL70"/>
<protein>
    <submittedName>
        <fullName evidence="1">Uncharacterized protein</fullName>
    </submittedName>
</protein>
<evidence type="ECO:0000313" key="1">
    <source>
        <dbReference type="EMBL" id="CAG7646667.1"/>
    </source>
</evidence>
<organism evidence="1 2">
    <name type="scientific">Paenibacillus solanacearum</name>
    <dbReference type="NCBI Taxonomy" id="2048548"/>
    <lineage>
        <taxon>Bacteria</taxon>
        <taxon>Bacillati</taxon>
        <taxon>Bacillota</taxon>
        <taxon>Bacilli</taxon>
        <taxon>Bacillales</taxon>
        <taxon>Paenibacillaceae</taxon>
        <taxon>Paenibacillus</taxon>
    </lineage>
</organism>
<keyword evidence="2" id="KW-1185">Reference proteome</keyword>
<dbReference type="RefSeq" id="WP_218094938.1">
    <property type="nucleotide sequence ID" value="NZ_CAJVAS010000035.1"/>
</dbReference>
<gene>
    <name evidence="1" type="ORF">PAESOLCIP111_05216</name>
</gene>
<evidence type="ECO:0000313" key="2">
    <source>
        <dbReference type="Proteomes" id="UP000693672"/>
    </source>
</evidence>
<reference evidence="1" key="1">
    <citation type="submission" date="2021-06" db="EMBL/GenBank/DDBJ databases">
        <authorList>
            <person name="Criscuolo A."/>
        </authorList>
    </citation>
    <scope>NUCLEOTIDE SEQUENCE</scope>
    <source>
        <strain evidence="1">CIP111600</strain>
    </source>
</reference>
<accession>A0A916NL70</accession>
<name>A0A916NL70_9BACL</name>
<comment type="caution">
    <text evidence="1">The sequence shown here is derived from an EMBL/GenBank/DDBJ whole genome shotgun (WGS) entry which is preliminary data.</text>
</comment>